<name>A0A8S9JZB8_BRACR</name>
<dbReference type="EMBL" id="QGKY02000246">
    <property type="protein sequence ID" value="KAF2587464.1"/>
    <property type="molecule type" value="Genomic_DNA"/>
</dbReference>
<dbReference type="AlphaFoldDB" id="A0A8S9JZB8"/>
<sequence>MSLLHGFTSYLRSVVYSDTTGSALSLHSGHDRIKGKKKRKKEEAETRGCVVGVSYITTTAALVKTITVALVTTMFLSIQRRLESLFFLAVTAAGCEPHTLLARFLPPPPLSPSSLVFEALPNGIAALEILVVSFKDFDPIWKYFVVGYFIGDTPHVRSIHAIVNNIWVISGSKVDSVINNDCLVLFW</sequence>
<evidence type="ECO:0000313" key="1">
    <source>
        <dbReference type="EMBL" id="KAF2540879.1"/>
    </source>
</evidence>
<dbReference type="Proteomes" id="UP000712281">
    <property type="component" value="Unassembled WGS sequence"/>
</dbReference>
<accession>A0A8S9JZB8</accession>
<dbReference type="EMBL" id="QGKW02002005">
    <property type="protein sequence ID" value="KAF2540879.1"/>
    <property type="molecule type" value="Genomic_DNA"/>
</dbReference>
<proteinExistence type="predicted"/>
<protein>
    <submittedName>
        <fullName evidence="2">Uncharacterized protein</fullName>
    </submittedName>
</protein>
<evidence type="ECO:0000313" key="2">
    <source>
        <dbReference type="EMBL" id="KAF2587464.1"/>
    </source>
</evidence>
<comment type="caution">
    <text evidence="2">The sequence shown here is derived from an EMBL/GenBank/DDBJ whole genome shotgun (WGS) entry which is preliminary data.</text>
</comment>
<organism evidence="2">
    <name type="scientific">Brassica cretica</name>
    <name type="common">Mustard</name>
    <dbReference type="NCBI Taxonomy" id="69181"/>
    <lineage>
        <taxon>Eukaryota</taxon>
        <taxon>Viridiplantae</taxon>
        <taxon>Streptophyta</taxon>
        <taxon>Embryophyta</taxon>
        <taxon>Tracheophyta</taxon>
        <taxon>Spermatophyta</taxon>
        <taxon>Magnoliopsida</taxon>
        <taxon>eudicotyledons</taxon>
        <taxon>Gunneridae</taxon>
        <taxon>Pentapetalae</taxon>
        <taxon>rosids</taxon>
        <taxon>malvids</taxon>
        <taxon>Brassicales</taxon>
        <taxon>Brassicaceae</taxon>
        <taxon>Brassiceae</taxon>
        <taxon>Brassica</taxon>
    </lineage>
</organism>
<reference evidence="2" key="1">
    <citation type="submission" date="2019-12" db="EMBL/GenBank/DDBJ databases">
        <title>Genome sequencing and annotation of Brassica cretica.</title>
        <authorList>
            <person name="Studholme D.J."/>
            <person name="Sarris P.F."/>
        </authorList>
    </citation>
    <scope>NUCLEOTIDE SEQUENCE</scope>
    <source>
        <strain evidence="1">PFS-001/15</strain>
        <strain evidence="2">PFS-102/07</strain>
        <tissue evidence="2">Leaf</tissue>
    </source>
</reference>
<gene>
    <name evidence="1" type="ORF">F2Q68_00030862</name>
    <name evidence="2" type="ORF">F2Q70_00035654</name>
</gene>